<proteinExistence type="predicted"/>
<dbReference type="Proteomes" id="UP001140206">
    <property type="component" value="Chromosome 1"/>
</dbReference>
<dbReference type="AlphaFoldDB" id="A0AAV8GNL5"/>
<evidence type="ECO:0000259" key="5">
    <source>
        <dbReference type="PROSITE" id="PS50217"/>
    </source>
</evidence>
<dbReference type="Gene3D" id="1.20.5.170">
    <property type="match status" value="1"/>
</dbReference>
<dbReference type="SUPFAM" id="SSF57959">
    <property type="entry name" value="Leucine zipper domain"/>
    <property type="match status" value="1"/>
</dbReference>
<dbReference type="PROSITE" id="PS00036">
    <property type="entry name" value="BZIP_BASIC"/>
    <property type="match status" value="1"/>
</dbReference>
<protein>
    <submittedName>
        <fullName evidence="6">Basic-leucine zipper (BZIP) transcription factor family protein</fullName>
    </submittedName>
</protein>
<sequence>MAERPPKVPVFHLQATPTTELNPKNAIPLVAPPPDTPPWANKFSDFCRVKRAAHRGDAIESSLSMDDPEFDRLDEEFLLSMFPENRGQTSISNTIPEISENNSNNTCEVDKKELDEEDSSEYKLETDVLTGGTQIEASSPPEVTSPMDNEGAPTTDPKRVKRILANRQSAQRSRVRKLHYISELERNVQLLQNEVDALTPRVAYLDHQRTLLTMSNGHLRQKVATLTQDGIFKKNQYDVLLKEKERVNNLLQQQQQNVQKIIIPDDDLDADLDAESIAVESSGEKDLPKHS</sequence>
<dbReference type="GO" id="GO:0003677">
    <property type="term" value="F:DNA binding"/>
    <property type="evidence" value="ECO:0007669"/>
    <property type="project" value="TreeGrafter"/>
</dbReference>
<dbReference type="InterPro" id="IPR052483">
    <property type="entry name" value="bZIP_transcription_regulators"/>
</dbReference>
<dbReference type="PROSITE" id="PS50217">
    <property type="entry name" value="BZIP"/>
    <property type="match status" value="1"/>
</dbReference>
<dbReference type="EMBL" id="JAMFTS010000001">
    <property type="protein sequence ID" value="KAJ4806594.1"/>
    <property type="molecule type" value="Genomic_DNA"/>
</dbReference>
<evidence type="ECO:0000313" key="7">
    <source>
        <dbReference type="Proteomes" id="UP001140206"/>
    </source>
</evidence>
<dbReference type="SMART" id="SM00338">
    <property type="entry name" value="BRLZ"/>
    <property type="match status" value="1"/>
</dbReference>
<reference evidence="6" key="1">
    <citation type="submission" date="2022-08" db="EMBL/GenBank/DDBJ databases">
        <authorList>
            <person name="Marques A."/>
        </authorList>
    </citation>
    <scope>NUCLEOTIDE SEQUENCE</scope>
    <source>
        <strain evidence="6">RhyPub2mFocal</strain>
        <tissue evidence="6">Leaves</tissue>
    </source>
</reference>
<evidence type="ECO:0000256" key="4">
    <source>
        <dbReference type="SAM" id="MobiDB-lite"/>
    </source>
</evidence>
<feature type="domain" description="BZIP" evidence="5">
    <location>
        <begin position="156"/>
        <end position="208"/>
    </location>
</feature>
<dbReference type="InterPro" id="IPR046347">
    <property type="entry name" value="bZIP_sf"/>
</dbReference>
<dbReference type="InterPro" id="IPR044759">
    <property type="entry name" value="bZIP_RF2"/>
</dbReference>
<dbReference type="GO" id="GO:0045893">
    <property type="term" value="P:positive regulation of DNA-templated transcription"/>
    <property type="evidence" value="ECO:0007669"/>
    <property type="project" value="TreeGrafter"/>
</dbReference>
<evidence type="ECO:0000256" key="1">
    <source>
        <dbReference type="ARBA" id="ARBA00023015"/>
    </source>
</evidence>
<comment type="caution">
    <text evidence="6">The sequence shown here is derived from an EMBL/GenBank/DDBJ whole genome shotgun (WGS) entry which is preliminary data.</text>
</comment>
<dbReference type="InterPro" id="IPR004827">
    <property type="entry name" value="bZIP"/>
</dbReference>
<dbReference type="GO" id="GO:0003700">
    <property type="term" value="F:DNA-binding transcription factor activity"/>
    <property type="evidence" value="ECO:0007669"/>
    <property type="project" value="InterPro"/>
</dbReference>
<dbReference type="FunFam" id="1.20.5.170:FF:000086">
    <property type="entry name" value="Transcription factor VIP1"/>
    <property type="match status" value="1"/>
</dbReference>
<feature type="region of interest" description="Disordered" evidence="4">
    <location>
        <begin position="131"/>
        <end position="160"/>
    </location>
</feature>
<gene>
    <name evidence="6" type="ORF">LUZ62_019160</name>
</gene>
<dbReference type="Pfam" id="PF00170">
    <property type="entry name" value="bZIP_1"/>
    <property type="match status" value="1"/>
</dbReference>
<keyword evidence="7" id="KW-1185">Reference proteome</keyword>
<name>A0AAV8GNL5_9POAL</name>
<evidence type="ECO:0000313" key="6">
    <source>
        <dbReference type="EMBL" id="KAJ4806594.1"/>
    </source>
</evidence>
<organism evidence="6 7">
    <name type="scientific">Rhynchospora pubera</name>
    <dbReference type="NCBI Taxonomy" id="906938"/>
    <lineage>
        <taxon>Eukaryota</taxon>
        <taxon>Viridiplantae</taxon>
        <taxon>Streptophyta</taxon>
        <taxon>Embryophyta</taxon>
        <taxon>Tracheophyta</taxon>
        <taxon>Spermatophyta</taxon>
        <taxon>Magnoliopsida</taxon>
        <taxon>Liliopsida</taxon>
        <taxon>Poales</taxon>
        <taxon>Cyperaceae</taxon>
        <taxon>Cyperoideae</taxon>
        <taxon>Rhynchosporeae</taxon>
        <taxon>Rhynchospora</taxon>
    </lineage>
</organism>
<dbReference type="CDD" id="cd14703">
    <property type="entry name" value="bZIP_plant_RF2"/>
    <property type="match status" value="1"/>
</dbReference>
<keyword evidence="3" id="KW-0539">Nucleus</keyword>
<dbReference type="GO" id="GO:0005634">
    <property type="term" value="C:nucleus"/>
    <property type="evidence" value="ECO:0007669"/>
    <property type="project" value="TreeGrafter"/>
</dbReference>
<evidence type="ECO:0000256" key="2">
    <source>
        <dbReference type="ARBA" id="ARBA00023163"/>
    </source>
</evidence>
<keyword evidence="1" id="KW-0805">Transcription regulation</keyword>
<accession>A0AAV8GNL5</accession>
<keyword evidence="2" id="KW-0804">Transcription</keyword>
<dbReference type="PANTHER" id="PTHR46391">
    <property type="entry name" value="BASIC LEUCINE ZIPPER 34"/>
    <property type="match status" value="1"/>
</dbReference>
<dbReference type="PANTHER" id="PTHR46391:SF20">
    <property type="entry name" value="BASIC LEUCINE ZIPPER 61"/>
    <property type="match status" value="1"/>
</dbReference>
<evidence type="ECO:0000256" key="3">
    <source>
        <dbReference type="ARBA" id="ARBA00023242"/>
    </source>
</evidence>